<evidence type="ECO:0000259" key="5">
    <source>
        <dbReference type="Pfam" id="PF04542"/>
    </source>
</evidence>
<dbReference type="GO" id="GO:0006352">
    <property type="term" value="P:DNA-templated transcription initiation"/>
    <property type="evidence" value="ECO:0007669"/>
    <property type="project" value="InterPro"/>
</dbReference>
<dbReference type="GO" id="GO:0003677">
    <property type="term" value="F:DNA binding"/>
    <property type="evidence" value="ECO:0007669"/>
    <property type="project" value="InterPro"/>
</dbReference>
<organism evidence="7 8">
    <name type="scientific">Sphingobacterium paramultivorum</name>
    <dbReference type="NCBI Taxonomy" id="2886510"/>
    <lineage>
        <taxon>Bacteria</taxon>
        <taxon>Pseudomonadati</taxon>
        <taxon>Bacteroidota</taxon>
        <taxon>Sphingobacteriia</taxon>
        <taxon>Sphingobacteriales</taxon>
        <taxon>Sphingobacteriaceae</taxon>
        <taxon>Sphingobacterium</taxon>
    </lineage>
</organism>
<keyword evidence="3" id="KW-0731">Sigma factor</keyword>
<dbReference type="AlphaFoldDB" id="A0A7G5E327"/>
<protein>
    <submittedName>
        <fullName evidence="7">Sigma-70 family RNA polymerase sigma factor</fullName>
    </submittedName>
</protein>
<dbReference type="EMBL" id="CP058555">
    <property type="protein sequence ID" value="QMV68402.1"/>
    <property type="molecule type" value="Genomic_DNA"/>
</dbReference>
<accession>A0A7G5E327</accession>
<dbReference type="InterPro" id="IPR013249">
    <property type="entry name" value="RNA_pol_sigma70_r4_t2"/>
</dbReference>
<keyword evidence="4" id="KW-0804">Transcription</keyword>
<evidence type="ECO:0000256" key="4">
    <source>
        <dbReference type="ARBA" id="ARBA00023163"/>
    </source>
</evidence>
<keyword evidence="2" id="KW-0805">Transcription regulation</keyword>
<keyword evidence="8" id="KW-1185">Reference proteome</keyword>
<gene>
    <name evidence="7" type="ORF">HS960_12350</name>
</gene>
<dbReference type="InterPro" id="IPR039425">
    <property type="entry name" value="RNA_pol_sigma-70-like"/>
</dbReference>
<dbReference type="InterPro" id="IPR013324">
    <property type="entry name" value="RNA_pol_sigma_r3/r4-like"/>
</dbReference>
<dbReference type="InterPro" id="IPR036388">
    <property type="entry name" value="WH-like_DNA-bd_sf"/>
</dbReference>
<dbReference type="InterPro" id="IPR014284">
    <property type="entry name" value="RNA_pol_sigma-70_dom"/>
</dbReference>
<evidence type="ECO:0000256" key="2">
    <source>
        <dbReference type="ARBA" id="ARBA00023015"/>
    </source>
</evidence>
<proteinExistence type="inferred from homology"/>
<dbReference type="Pfam" id="PF08281">
    <property type="entry name" value="Sigma70_r4_2"/>
    <property type="match status" value="1"/>
</dbReference>
<dbReference type="SUPFAM" id="SSF88946">
    <property type="entry name" value="Sigma2 domain of RNA polymerase sigma factors"/>
    <property type="match status" value="1"/>
</dbReference>
<dbReference type="InterPro" id="IPR013325">
    <property type="entry name" value="RNA_pol_sigma_r2"/>
</dbReference>
<name>A0A7G5E327_9SPHI</name>
<reference evidence="7 8" key="1">
    <citation type="journal article" date="2020" name="G3 (Bethesda)">
        <title>CeMbio - The Caenorhabditis elegans Microbiome Resource.</title>
        <authorList>
            <person name="Dirksen P."/>
            <person name="Assie A."/>
            <person name="Zimmermann J."/>
            <person name="Zhang F."/>
            <person name="Tietje A.M."/>
            <person name="Marsh S.A."/>
            <person name="Felix M.A."/>
            <person name="Shapira M."/>
            <person name="Kaleta C."/>
            <person name="Schulenburg H."/>
            <person name="Samuel B."/>
        </authorList>
    </citation>
    <scope>NUCLEOTIDE SEQUENCE [LARGE SCALE GENOMIC DNA]</scope>
    <source>
        <strain evidence="7 8">BIGb0170</strain>
    </source>
</reference>
<comment type="similarity">
    <text evidence="1">Belongs to the sigma-70 factor family. ECF subfamily.</text>
</comment>
<evidence type="ECO:0000313" key="8">
    <source>
        <dbReference type="Proteomes" id="UP000515450"/>
    </source>
</evidence>
<dbReference type="GO" id="GO:0016987">
    <property type="term" value="F:sigma factor activity"/>
    <property type="evidence" value="ECO:0007669"/>
    <property type="project" value="UniProtKB-KW"/>
</dbReference>
<dbReference type="Proteomes" id="UP000515450">
    <property type="component" value="Chromosome"/>
</dbReference>
<dbReference type="PANTHER" id="PTHR43133:SF46">
    <property type="entry name" value="RNA POLYMERASE SIGMA-70 FACTOR ECF SUBFAMILY"/>
    <property type="match status" value="1"/>
</dbReference>
<dbReference type="Pfam" id="PF04542">
    <property type="entry name" value="Sigma70_r2"/>
    <property type="match status" value="1"/>
</dbReference>
<dbReference type="InterPro" id="IPR007627">
    <property type="entry name" value="RNA_pol_sigma70_r2"/>
</dbReference>
<feature type="domain" description="RNA polymerase sigma-70 region 2" evidence="5">
    <location>
        <begin position="5"/>
        <end position="60"/>
    </location>
</feature>
<dbReference type="Gene3D" id="1.10.10.10">
    <property type="entry name" value="Winged helix-like DNA-binding domain superfamily/Winged helix DNA-binding domain"/>
    <property type="match status" value="1"/>
</dbReference>
<evidence type="ECO:0000256" key="1">
    <source>
        <dbReference type="ARBA" id="ARBA00010641"/>
    </source>
</evidence>
<dbReference type="SUPFAM" id="SSF88659">
    <property type="entry name" value="Sigma3 and sigma4 domains of RNA polymerase sigma factors"/>
    <property type="match status" value="1"/>
</dbReference>
<feature type="domain" description="RNA polymerase sigma factor 70 region 4 type 2" evidence="6">
    <location>
        <begin position="90"/>
        <end position="140"/>
    </location>
</feature>
<sequence length="161" mass="19138">MCYFLEKMNLDKGTIEEIVQDVFLKLWERRIDFDHVESIRGFLYTSCRNTALNRIQQENRIQQKTNFYTSQVDLVDLPISHQMIYMETLRTIHDAIDTLPEQCKQVMRKLIVEDLSPQEAAISLGLTTSTIYNQKKRGIELLRLRLKPDQFFCLLLLLLYY</sequence>
<evidence type="ECO:0000313" key="7">
    <source>
        <dbReference type="EMBL" id="QMV68402.1"/>
    </source>
</evidence>
<dbReference type="Gene3D" id="1.10.1740.10">
    <property type="match status" value="1"/>
</dbReference>
<evidence type="ECO:0000256" key="3">
    <source>
        <dbReference type="ARBA" id="ARBA00023082"/>
    </source>
</evidence>
<dbReference type="PANTHER" id="PTHR43133">
    <property type="entry name" value="RNA POLYMERASE ECF-TYPE SIGMA FACTO"/>
    <property type="match status" value="1"/>
</dbReference>
<evidence type="ECO:0000259" key="6">
    <source>
        <dbReference type="Pfam" id="PF08281"/>
    </source>
</evidence>
<dbReference type="NCBIfam" id="TIGR02937">
    <property type="entry name" value="sigma70-ECF"/>
    <property type="match status" value="1"/>
</dbReference>